<dbReference type="OrthoDB" id="2192946at2759"/>
<dbReference type="Proteomes" id="UP000683925">
    <property type="component" value="Unassembled WGS sequence"/>
</dbReference>
<dbReference type="GO" id="GO:0000930">
    <property type="term" value="C:gamma-tubulin complex"/>
    <property type="evidence" value="ECO:0007669"/>
    <property type="project" value="TreeGrafter"/>
</dbReference>
<reference evidence="7" key="1">
    <citation type="submission" date="2021-01" db="EMBL/GenBank/DDBJ databases">
        <authorList>
            <consortium name="Genoscope - CEA"/>
            <person name="William W."/>
        </authorList>
    </citation>
    <scope>NUCLEOTIDE SEQUENCE</scope>
</reference>
<dbReference type="GO" id="GO:0000278">
    <property type="term" value="P:mitotic cell cycle"/>
    <property type="evidence" value="ECO:0007669"/>
    <property type="project" value="TreeGrafter"/>
</dbReference>
<name>A0A8S1SC44_PAROT</name>
<feature type="domain" description="Gamma tubulin complex component C-terminal" evidence="5">
    <location>
        <begin position="500"/>
        <end position="824"/>
    </location>
</feature>
<comment type="subcellular location">
    <subcellularLocation>
        <location evidence="4">Cytoplasm</location>
        <location evidence="4">Cytoskeleton</location>
        <location evidence="4">Microtubule organizing center</location>
    </subcellularLocation>
</comment>
<organism evidence="7 8">
    <name type="scientific">Paramecium octaurelia</name>
    <dbReference type="NCBI Taxonomy" id="43137"/>
    <lineage>
        <taxon>Eukaryota</taxon>
        <taxon>Sar</taxon>
        <taxon>Alveolata</taxon>
        <taxon>Ciliophora</taxon>
        <taxon>Intramacronucleata</taxon>
        <taxon>Oligohymenophorea</taxon>
        <taxon>Peniculida</taxon>
        <taxon>Parameciidae</taxon>
        <taxon>Paramecium</taxon>
    </lineage>
</organism>
<evidence type="ECO:0000256" key="1">
    <source>
        <dbReference type="ARBA" id="ARBA00022490"/>
    </source>
</evidence>
<evidence type="ECO:0000259" key="5">
    <source>
        <dbReference type="Pfam" id="PF04130"/>
    </source>
</evidence>
<dbReference type="InterPro" id="IPR041470">
    <property type="entry name" value="GCP_N"/>
</dbReference>
<keyword evidence="2 4" id="KW-0493">Microtubule</keyword>
<dbReference type="Pfam" id="PF04130">
    <property type="entry name" value="GCP_C_terminal"/>
    <property type="match status" value="1"/>
</dbReference>
<evidence type="ECO:0000313" key="8">
    <source>
        <dbReference type="Proteomes" id="UP000683925"/>
    </source>
</evidence>
<dbReference type="GO" id="GO:0051011">
    <property type="term" value="F:microtubule minus-end binding"/>
    <property type="evidence" value="ECO:0007669"/>
    <property type="project" value="TreeGrafter"/>
</dbReference>
<dbReference type="OMA" id="QNMSGDP"/>
<keyword evidence="3 4" id="KW-0206">Cytoskeleton</keyword>
<comment type="similarity">
    <text evidence="4">Belongs to the TUBGCP family.</text>
</comment>
<dbReference type="GO" id="GO:0000922">
    <property type="term" value="C:spindle pole"/>
    <property type="evidence" value="ECO:0007669"/>
    <property type="project" value="InterPro"/>
</dbReference>
<feature type="domain" description="Gamma tubulin complex component protein N-terminal" evidence="6">
    <location>
        <begin position="210"/>
        <end position="495"/>
    </location>
</feature>
<evidence type="ECO:0000256" key="3">
    <source>
        <dbReference type="ARBA" id="ARBA00023212"/>
    </source>
</evidence>
<protein>
    <recommendedName>
        <fullName evidence="4">Spindle pole body component</fullName>
    </recommendedName>
</protein>
<dbReference type="PANTHER" id="PTHR19302">
    <property type="entry name" value="GAMMA TUBULIN COMPLEX PROTEIN"/>
    <property type="match status" value="1"/>
</dbReference>
<dbReference type="InterPro" id="IPR040457">
    <property type="entry name" value="GCP_C"/>
</dbReference>
<dbReference type="GO" id="GO:0051225">
    <property type="term" value="P:spindle assembly"/>
    <property type="evidence" value="ECO:0007669"/>
    <property type="project" value="TreeGrafter"/>
</dbReference>
<dbReference type="GO" id="GO:0051321">
    <property type="term" value="P:meiotic cell cycle"/>
    <property type="evidence" value="ECO:0007669"/>
    <property type="project" value="TreeGrafter"/>
</dbReference>
<keyword evidence="1 4" id="KW-0963">Cytoplasm</keyword>
<dbReference type="EMBL" id="CAJJDP010000008">
    <property type="protein sequence ID" value="CAD8138611.1"/>
    <property type="molecule type" value="Genomic_DNA"/>
</dbReference>
<dbReference type="GO" id="GO:0005874">
    <property type="term" value="C:microtubule"/>
    <property type="evidence" value="ECO:0007669"/>
    <property type="project" value="UniProtKB-KW"/>
</dbReference>
<dbReference type="Pfam" id="PF17681">
    <property type="entry name" value="GCP_N_terminal"/>
    <property type="match status" value="1"/>
</dbReference>
<evidence type="ECO:0000256" key="2">
    <source>
        <dbReference type="ARBA" id="ARBA00022701"/>
    </source>
</evidence>
<evidence type="ECO:0000259" key="6">
    <source>
        <dbReference type="Pfam" id="PF17681"/>
    </source>
</evidence>
<dbReference type="AlphaFoldDB" id="A0A8S1SC44"/>
<dbReference type="InterPro" id="IPR007259">
    <property type="entry name" value="GCP"/>
</dbReference>
<dbReference type="GO" id="GO:0007020">
    <property type="term" value="P:microtubule nucleation"/>
    <property type="evidence" value="ECO:0007669"/>
    <property type="project" value="InterPro"/>
</dbReference>
<evidence type="ECO:0000256" key="4">
    <source>
        <dbReference type="RuleBase" id="RU363050"/>
    </source>
</evidence>
<comment type="caution">
    <text evidence="7">The sequence shown here is derived from an EMBL/GenBank/DDBJ whole genome shotgun (WGS) entry which is preliminary data.</text>
</comment>
<dbReference type="PANTHER" id="PTHR19302:SF13">
    <property type="entry name" value="GAMMA-TUBULIN COMPLEX COMPONENT 2"/>
    <property type="match status" value="1"/>
</dbReference>
<dbReference type="GO" id="GO:0031122">
    <property type="term" value="P:cytoplasmic microtubule organization"/>
    <property type="evidence" value="ECO:0007669"/>
    <property type="project" value="TreeGrafter"/>
</dbReference>
<dbReference type="GO" id="GO:0043015">
    <property type="term" value="F:gamma-tubulin binding"/>
    <property type="evidence" value="ECO:0007669"/>
    <property type="project" value="InterPro"/>
</dbReference>
<sequence>MEYKQCLAIKNNRTNRYLTIDQNNRLLSSGCHPFFKHTECNKQREIFQILNAANQDYVGPIIMQSAVLIYNPGLQAYLCCQQNGELKLENIPYQEASHSKATKFMIQGTVNLKKAITENDDVVFKFNDANYLISELSLFCSWNGPTISQDSTWKLQRSNFPPLPDWFQQRPYISLSYLQSSDQLTQCLVKQNERKPIGSHSYQIQSIYLIEDLLYAMMSIEGQYIKKKNGSFEYQIEGHLEQSTCDLSLQQMVSKILPMCSQHDFIENYIQQKIKFENGYISQAFCSAIKELMQKYLLMVNQLDYEFNQGEITLQKFWYYTQPSIRIINSIYVLIQSLSKQIGGTLLSTITNFINTSTDPQIVEVYSFLLQKSFIPYMKQLSNWIYYGRIDDPFEEFLVAEKKIQKSSLETDYKNDFWDQRFALRNSQIPKFLEKYQDIILRTGKYINVIGQKESPFDNFLIKNQGHIVQNQDFSHLVSCFEWANKEIINLLFQKENIHKRLKTIKTFFLFDSGDFFIHFIEAAESELVKDIREISKEKLESLFDLAVRSIASNDAYKDDLVCYIDQYTISEQIYAIRNLRGIDINENKPPRNQKLKGIELFTLDIKVEWPANLIFSRASLLNYQILFRSLMSLNYLLKQLNEAWVFQKQLKDTGLHQKFLKQNFLLSRMQHLVKNYLYYVSYDVVEKNYTSLIQNLQNADNFEEVKEQHMRFSENCLKESLIIDQDFWKIFNKCTNFCSQFSSQIQKQNSSLMSFFKDDFVSKKVQINEKITELVSGKQFQTLYETFIKNFDEAYRELIKIIKIYISQSKTYVVSLMIRLDYQFDYL</sequence>
<gene>
    <name evidence="7" type="ORF">POCTA_138.1.T0090467</name>
</gene>
<evidence type="ECO:0000313" key="7">
    <source>
        <dbReference type="EMBL" id="CAD8138611.1"/>
    </source>
</evidence>
<proteinExistence type="inferred from homology"/>
<keyword evidence="8" id="KW-1185">Reference proteome</keyword>
<accession>A0A8S1SC44</accession>